<sequence>MGKPQGGSAIRANRLMKAIKGSRASRVWRAREVVESRGDEVAGVSAPGERQDEGGEDGGGSYRKEDERWRERQRTGGDSAKEGGDFDGTETDRQSPDGQAVRKTEEYVEVYPVTKVKEEVMREIR</sequence>
<dbReference type="AlphaFoldDB" id="A0A4S8K2H2"/>
<dbReference type="Proteomes" id="UP000317650">
    <property type="component" value="Chromosome 8"/>
</dbReference>
<feature type="compositionally biased region" description="Basic and acidic residues" evidence="1">
    <location>
        <begin position="62"/>
        <end position="105"/>
    </location>
</feature>
<evidence type="ECO:0000313" key="3">
    <source>
        <dbReference type="Proteomes" id="UP000317650"/>
    </source>
</evidence>
<comment type="caution">
    <text evidence="2">The sequence shown here is derived from an EMBL/GenBank/DDBJ whole genome shotgun (WGS) entry which is preliminary data.</text>
</comment>
<dbReference type="EMBL" id="PYDT01000002">
    <property type="protein sequence ID" value="THU68929.1"/>
    <property type="molecule type" value="Genomic_DNA"/>
</dbReference>
<feature type="region of interest" description="Disordered" evidence="1">
    <location>
        <begin position="21"/>
        <end position="105"/>
    </location>
</feature>
<evidence type="ECO:0000256" key="1">
    <source>
        <dbReference type="SAM" id="MobiDB-lite"/>
    </source>
</evidence>
<organism evidence="2 3">
    <name type="scientific">Musa balbisiana</name>
    <name type="common">Banana</name>
    <dbReference type="NCBI Taxonomy" id="52838"/>
    <lineage>
        <taxon>Eukaryota</taxon>
        <taxon>Viridiplantae</taxon>
        <taxon>Streptophyta</taxon>
        <taxon>Embryophyta</taxon>
        <taxon>Tracheophyta</taxon>
        <taxon>Spermatophyta</taxon>
        <taxon>Magnoliopsida</taxon>
        <taxon>Liliopsida</taxon>
        <taxon>Zingiberales</taxon>
        <taxon>Musaceae</taxon>
        <taxon>Musa</taxon>
    </lineage>
</organism>
<gene>
    <name evidence="2" type="ORF">C4D60_Mb08t09020</name>
</gene>
<name>A0A4S8K2H2_MUSBA</name>
<proteinExistence type="predicted"/>
<keyword evidence="3" id="KW-1185">Reference proteome</keyword>
<evidence type="ECO:0000313" key="2">
    <source>
        <dbReference type="EMBL" id="THU68929.1"/>
    </source>
</evidence>
<protein>
    <submittedName>
        <fullName evidence="2">Uncharacterized protein</fullName>
    </submittedName>
</protein>
<feature type="compositionally biased region" description="Basic and acidic residues" evidence="1">
    <location>
        <begin position="29"/>
        <end position="40"/>
    </location>
</feature>
<reference evidence="2 3" key="1">
    <citation type="journal article" date="2019" name="Nat. Plants">
        <title>Genome sequencing of Musa balbisiana reveals subgenome evolution and function divergence in polyploid bananas.</title>
        <authorList>
            <person name="Yao X."/>
        </authorList>
    </citation>
    <scope>NUCLEOTIDE SEQUENCE [LARGE SCALE GENOMIC DNA]</scope>
    <source>
        <strain evidence="3">cv. DH-PKW</strain>
        <tissue evidence="2">Leaves</tissue>
    </source>
</reference>
<accession>A0A4S8K2H2</accession>